<gene>
    <name evidence="1" type="ORF">OS242_20090</name>
</gene>
<comment type="caution">
    <text evidence="1">The sequence shown here is derived from an EMBL/GenBank/DDBJ whole genome shotgun (WGS) entry which is preliminary data.</text>
</comment>
<organism evidence="1 2">
    <name type="scientific">Tumebacillus lacus</name>
    <dbReference type="NCBI Taxonomy" id="2995335"/>
    <lineage>
        <taxon>Bacteria</taxon>
        <taxon>Bacillati</taxon>
        <taxon>Bacillota</taxon>
        <taxon>Bacilli</taxon>
        <taxon>Bacillales</taxon>
        <taxon>Alicyclobacillaceae</taxon>
        <taxon>Tumebacillus</taxon>
    </lineage>
</organism>
<dbReference type="RefSeq" id="WP_267153463.1">
    <property type="nucleotide sequence ID" value="NZ_JAPMLT010000017.1"/>
</dbReference>
<name>A0ABT3X8I1_9BACL</name>
<reference evidence="1 2" key="1">
    <citation type="submission" date="2022-11" db="EMBL/GenBank/DDBJ databases">
        <title>Study of microbial diversity in lake waters.</title>
        <authorList>
            <person name="Zhang J."/>
        </authorList>
    </citation>
    <scope>NUCLEOTIDE SEQUENCE [LARGE SCALE GENOMIC DNA]</scope>
    <source>
        <strain evidence="1 2">DT12</strain>
    </source>
</reference>
<evidence type="ECO:0000313" key="1">
    <source>
        <dbReference type="EMBL" id="MCX7572212.1"/>
    </source>
</evidence>
<sequence>MELKKGVFAIYRGKEYRASQVVGSRRVYLYTDDASEVANGFVRGPRERYEKVVGPNGVTTVYKCSLYTIYQGIRVQVLPVRNGKADLIYNGTDQADQVRKAGFEQIDKYSYMKVVPLEELEEVLIETSPVPSYQLPENTSGRTPPSRVY</sequence>
<dbReference type="EMBL" id="JAPMLT010000017">
    <property type="protein sequence ID" value="MCX7572212.1"/>
    <property type="molecule type" value="Genomic_DNA"/>
</dbReference>
<dbReference type="Proteomes" id="UP001208017">
    <property type="component" value="Unassembled WGS sequence"/>
</dbReference>
<accession>A0ABT3X8I1</accession>
<evidence type="ECO:0000313" key="2">
    <source>
        <dbReference type="Proteomes" id="UP001208017"/>
    </source>
</evidence>
<proteinExistence type="predicted"/>
<protein>
    <submittedName>
        <fullName evidence="1">Uncharacterized protein</fullName>
    </submittedName>
</protein>
<keyword evidence="2" id="KW-1185">Reference proteome</keyword>